<name>A0ABN6H1H5_9BACT</name>
<feature type="coiled-coil region" evidence="1">
    <location>
        <begin position="528"/>
        <end position="558"/>
    </location>
</feature>
<organism evidence="4 5">
    <name type="scientific">Haloferula helveola</name>
    <dbReference type="NCBI Taxonomy" id="490095"/>
    <lineage>
        <taxon>Bacteria</taxon>
        <taxon>Pseudomonadati</taxon>
        <taxon>Verrucomicrobiota</taxon>
        <taxon>Verrucomicrobiia</taxon>
        <taxon>Verrucomicrobiales</taxon>
        <taxon>Verrucomicrobiaceae</taxon>
        <taxon>Haloferula</taxon>
    </lineage>
</organism>
<reference evidence="4 5" key="1">
    <citation type="submission" date="2021-06" db="EMBL/GenBank/DDBJ databases">
        <title>Complete genome of Haloferula helveola possessing various polysaccharide degrading enzymes.</title>
        <authorList>
            <person name="Takami H."/>
            <person name="Huang C."/>
            <person name="Hamasaki K."/>
        </authorList>
    </citation>
    <scope>NUCLEOTIDE SEQUENCE [LARGE SCALE GENOMIC DNA]</scope>
    <source>
        <strain evidence="4 5">CN-1</strain>
    </source>
</reference>
<sequence length="961" mass="105633">MIPELQNSLERAGRSHVRHRVLGIVLKAIPWAVGLLVLCFAIDIIAHLPAGAREWIRNGLIIMTVLLLGAALAVALLRHPPVLRTARMIEDRLPELDSRLINILQLESQVEDPDKSEVTRQLARRAVDDAARDLPMAKFAPAVRPPQLVRKLVFAALVPALLVVVTLVCGEPGAREWARFLDPHGDHPPISFTRLAIIDPAEDGYAVPFRDAFRVTVEAGGHRPKEVFLTGVTEEGVNLFTLPMAQIEKGKFGVRVEDVREPLYVYAHTEGESALSTRRHIDVILEPRIERAWVTVEPPAYTGQPSQKMPFGFNGLRALEGGMMKFEIESNRPLGPGRIVYEIPGKDPQEFPLVPEEADSVETVIGNVPALATGRLVFHIEDVDGRAAGETPSTSVTVTHDAEPAVSLLFPTEDTFVVETMTIELIAEAADDIGLRSMRLHTGIDGEFSEPETVRFDPPGETRHRIKRKLDLPALGLKAGQTITVFADALDGAPDPHFSKTEQRTLTLITEDQYNEALRREADVALIAGKYEAVLERLREAVEEQKAIEEQLAAAKELPPEEATAEVGEAFQRQQNLNKRLEGIARDMRDVTRDNPVYDFEKDLAESLAERAEEIENSVEQNRQDVDEALKESAAGEPVKPEEREALEKAAREQKERLAEEQQQAEEQVQQPLEDLADFHEMLKNFNQLRNLAEEQRQLAEEAAAADRGQEQLTPEDKAALRDLANRERQLGQRLEQLQEKLRQDAERMRDKMPEMAEAAEQLADQLEHNGLPGQARDAAGEMLEGDAAGANQQAQRLKEQLEEMLGGQPGQGGQPGDAPGEQAAGERLAQLLQGFGMRPGNNFQQMLQSLRFTPPGMGMAQGGAGMGMGGMQAQGMMDGNPQAMLGGESLKGGDIARRLSGMGGGQGMGGGPGEAVESTELAAEDIRSSRRTDTPESATLMMEYEDVADAYFDRLTTPNP</sequence>
<keyword evidence="5" id="KW-1185">Reference proteome</keyword>
<feature type="transmembrane region" description="Helical" evidence="3">
    <location>
        <begin position="148"/>
        <end position="168"/>
    </location>
</feature>
<feature type="region of interest" description="Disordered" evidence="2">
    <location>
        <begin position="630"/>
        <end position="670"/>
    </location>
</feature>
<evidence type="ECO:0000313" key="5">
    <source>
        <dbReference type="Proteomes" id="UP001374893"/>
    </source>
</evidence>
<keyword evidence="3" id="KW-0472">Membrane</keyword>
<feature type="compositionally biased region" description="Basic and acidic residues" evidence="2">
    <location>
        <begin position="639"/>
        <end position="660"/>
    </location>
</feature>
<evidence type="ECO:0000256" key="3">
    <source>
        <dbReference type="SAM" id="Phobius"/>
    </source>
</evidence>
<keyword evidence="1" id="KW-0175">Coiled coil</keyword>
<feature type="transmembrane region" description="Helical" evidence="3">
    <location>
        <begin position="21"/>
        <end position="46"/>
    </location>
</feature>
<gene>
    <name evidence="4" type="ORF">HAHE_12390</name>
</gene>
<feature type="transmembrane region" description="Helical" evidence="3">
    <location>
        <begin position="58"/>
        <end position="77"/>
    </location>
</feature>
<feature type="compositionally biased region" description="Low complexity" evidence="2">
    <location>
        <begin position="661"/>
        <end position="670"/>
    </location>
</feature>
<evidence type="ECO:0000313" key="4">
    <source>
        <dbReference type="EMBL" id="BCX47331.1"/>
    </source>
</evidence>
<keyword evidence="3" id="KW-0812">Transmembrane</keyword>
<feature type="compositionally biased region" description="Basic and acidic residues" evidence="2">
    <location>
        <begin position="925"/>
        <end position="935"/>
    </location>
</feature>
<evidence type="ECO:0000256" key="2">
    <source>
        <dbReference type="SAM" id="MobiDB-lite"/>
    </source>
</evidence>
<dbReference type="EMBL" id="AP024702">
    <property type="protein sequence ID" value="BCX47331.1"/>
    <property type="molecule type" value="Genomic_DNA"/>
</dbReference>
<accession>A0ABN6H1H5</accession>
<evidence type="ECO:0000256" key="1">
    <source>
        <dbReference type="SAM" id="Coils"/>
    </source>
</evidence>
<feature type="region of interest" description="Disordered" evidence="2">
    <location>
        <begin position="905"/>
        <end position="940"/>
    </location>
</feature>
<proteinExistence type="predicted"/>
<keyword evidence="3" id="KW-1133">Transmembrane helix</keyword>
<feature type="compositionally biased region" description="Gly residues" evidence="2">
    <location>
        <begin position="905"/>
        <end position="914"/>
    </location>
</feature>
<dbReference type="RefSeq" id="WP_338689470.1">
    <property type="nucleotide sequence ID" value="NZ_AP024702.1"/>
</dbReference>
<protein>
    <submittedName>
        <fullName evidence="4">Glutamyl-tRNA synthetase</fullName>
    </submittedName>
</protein>
<dbReference type="Proteomes" id="UP001374893">
    <property type="component" value="Chromosome"/>
</dbReference>